<feature type="non-terminal residue" evidence="2">
    <location>
        <position position="1"/>
    </location>
</feature>
<proteinExistence type="predicted"/>
<sequence length="138" mass="15873">CDAQGDDLEPGTLPPQWEERTPDDYSPFQSRAQFELEYFLYVEDEMPGERINKLTTILAQLYGDADSGFIDQTDLYSTIDAIPQGSVPWQSFTISYNPPNDEGCDAPWKRAMYEVWHRNVLHVMENQIQNCDFAGQID</sequence>
<reference evidence="2 3" key="1">
    <citation type="submission" date="2014-04" db="EMBL/GenBank/DDBJ databases">
        <authorList>
            <consortium name="DOE Joint Genome Institute"/>
            <person name="Kuo A."/>
            <person name="Kohler A."/>
            <person name="Jargeat P."/>
            <person name="Nagy L.G."/>
            <person name="Floudas D."/>
            <person name="Copeland A."/>
            <person name="Barry K.W."/>
            <person name="Cichocki N."/>
            <person name="Veneault-Fourrey C."/>
            <person name="LaButti K."/>
            <person name="Lindquist E.A."/>
            <person name="Lipzen A."/>
            <person name="Lundell T."/>
            <person name="Morin E."/>
            <person name="Murat C."/>
            <person name="Sun H."/>
            <person name="Tunlid A."/>
            <person name="Henrissat B."/>
            <person name="Grigoriev I.V."/>
            <person name="Hibbett D.S."/>
            <person name="Martin F."/>
            <person name="Nordberg H.P."/>
            <person name="Cantor M.N."/>
            <person name="Hua S.X."/>
        </authorList>
    </citation>
    <scope>NUCLEOTIDE SEQUENCE [LARGE SCALE GENOMIC DNA]</scope>
    <source>
        <strain evidence="2 3">Ve08.2h10</strain>
    </source>
</reference>
<dbReference type="AlphaFoldDB" id="A0A0D0DMI0"/>
<protein>
    <submittedName>
        <fullName evidence="2">Uncharacterized protein</fullName>
    </submittedName>
</protein>
<feature type="region of interest" description="Disordered" evidence="1">
    <location>
        <begin position="1"/>
        <end position="26"/>
    </location>
</feature>
<dbReference type="InterPro" id="IPR041078">
    <property type="entry name" value="Plavaka"/>
</dbReference>
<dbReference type="Pfam" id="PF18759">
    <property type="entry name" value="Plavaka"/>
    <property type="match status" value="1"/>
</dbReference>
<evidence type="ECO:0000313" key="3">
    <source>
        <dbReference type="Proteomes" id="UP000054538"/>
    </source>
</evidence>
<reference evidence="3" key="2">
    <citation type="submission" date="2015-01" db="EMBL/GenBank/DDBJ databases">
        <title>Evolutionary Origins and Diversification of the Mycorrhizal Mutualists.</title>
        <authorList>
            <consortium name="DOE Joint Genome Institute"/>
            <consortium name="Mycorrhizal Genomics Consortium"/>
            <person name="Kohler A."/>
            <person name="Kuo A."/>
            <person name="Nagy L.G."/>
            <person name="Floudas D."/>
            <person name="Copeland A."/>
            <person name="Barry K.W."/>
            <person name="Cichocki N."/>
            <person name="Veneault-Fourrey C."/>
            <person name="LaButti K."/>
            <person name="Lindquist E.A."/>
            <person name="Lipzen A."/>
            <person name="Lundell T."/>
            <person name="Morin E."/>
            <person name="Murat C."/>
            <person name="Riley R."/>
            <person name="Ohm R."/>
            <person name="Sun H."/>
            <person name="Tunlid A."/>
            <person name="Henrissat B."/>
            <person name="Grigoriev I.V."/>
            <person name="Hibbett D.S."/>
            <person name="Martin F."/>
        </authorList>
    </citation>
    <scope>NUCLEOTIDE SEQUENCE [LARGE SCALE GENOMIC DNA]</scope>
    <source>
        <strain evidence="3">Ve08.2h10</strain>
    </source>
</reference>
<evidence type="ECO:0000256" key="1">
    <source>
        <dbReference type="SAM" id="MobiDB-lite"/>
    </source>
</evidence>
<name>A0A0D0DMI0_9AGAM</name>
<accession>A0A0D0DMI0</accession>
<dbReference type="HOGENOM" id="CLU_006344_7_3_1"/>
<dbReference type="EMBL" id="KN826220">
    <property type="protein sequence ID" value="KIK79660.1"/>
    <property type="molecule type" value="Genomic_DNA"/>
</dbReference>
<organism evidence="2 3">
    <name type="scientific">Paxillus rubicundulus Ve08.2h10</name>
    <dbReference type="NCBI Taxonomy" id="930991"/>
    <lineage>
        <taxon>Eukaryota</taxon>
        <taxon>Fungi</taxon>
        <taxon>Dikarya</taxon>
        <taxon>Basidiomycota</taxon>
        <taxon>Agaricomycotina</taxon>
        <taxon>Agaricomycetes</taxon>
        <taxon>Agaricomycetidae</taxon>
        <taxon>Boletales</taxon>
        <taxon>Paxilineae</taxon>
        <taxon>Paxillaceae</taxon>
        <taxon>Paxillus</taxon>
    </lineage>
</organism>
<dbReference type="Proteomes" id="UP000054538">
    <property type="component" value="Unassembled WGS sequence"/>
</dbReference>
<dbReference type="InParanoid" id="A0A0D0DMI0"/>
<gene>
    <name evidence="2" type="ORF">PAXRUDRAFT_160769</name>
</gene>
<dbReference type="OrthoDB" id="3199698at2759"/>
<keyword evidence="3" id="KW-1185">Reference proteome</keyword>
<evidence type="ECO:0000313" key="2">
    <source>
        <dbReference type="EMBL" id="KIK79660.1"/>
    </source>
</evidence>